<proteinExistence type="predicted"/>
<sequence>MNKINLKEKIEILNMQKIAFAVVLFIYLIYLLNKNSILLLLSKQLLPGVW</sequence>
<name>X1FEC9_9ZZZZ</name>
<feature type="transmembrane region" description="Helical" evidence="1">
    <location>
        <begin position="12"/>
        <end position="32"/>
    </location>
</feature>
<dbReference type="EMBL" id="BARU01002780">
    <property type="protein sequence ID" value="GAH30895.1"/>
    <property type="molecule type" value="Genomic_DNA"/>
</dbReference>
<protein>
    <submittedName>
        <fullName evidence="2">Uncharacterized protein</fullName>
    </submittedName>
</protein>
<reference evidence="2" key="1">
    <citation type="journal article" date="2014" name="Front. Microbiol.">
        <title>High frequency of phylogenetically diverse reductive dehalogenase-homologous genes in deep subseafloor sedimentary metagenomes.</title>
        <authorList>
            <person name="Kawai M."/>
            <person name="Futagami T."/>
            <person name="Toyoda A."/>
            <person name="Takaki Y."/>
            <person name="Nishi S."/>
            <person name="Hori S."/>
            <person name="Arai W."/>
            <person name="Tsubouchi T."/>
            <person name="Morono Y."/>
            <person name="Uchiyama I."/>
            <person name="Ito T."/>
            <person name="Fujiyama A."/>
            <person name="Inagaki F."/>
            <person name="Takami H."/>
        </authorList>
    </citation>
    <scope>NUCLEOTIDE SEQUENCE</scope>
    <source>
        <strain evidence="2">Expedition CK06-06</strain>
    </source>
</reference>
<keyword evidence="1" id="KW-0812">Transmembrane</keyword>
<keyword evidence="1" id="KW-0472">Membrane</keyword>
<comment type="caution">
    <text evidence="2">The sequence shown here is derived from an EMBL/GenBank/DDBJ whole genome shotgun (WGS) entry which is preliminary data.</text>
</comment>
<dbReference type="AlphaFoldDB" id="X1FEC9"/>
<evidence type="ECO:0000256" key="1">
    <source>
        <dbReference type="SAM" id="Phobius"/>
    </source>
</evidence>
<accession>X1FEC9</accession>
<gene>
    <name evidence="2" type="ORF">S03H2_06376</name>
</gene>
<organism evidence="2">
    <name type="scientific">marine sediment metagenome</name>
    <dbReference type="NCBI Taxonomy" id="412755"/>
    <lineage>
        <taxon>unclassified sequences</taxon>
        <taxon>metagenomes</taxon>
        <taxon>ecological metagenomes</taxon>
    </lineage>
</organism>
<keyword evidence="1" id="KW-1133">Transmembrane helix</keyword>
<evidence type="ECO:0000313" key="2">
    <source>
        <dbReference type="EMBL" id="GAH30895.1"/>
    </source>
</evidence>